<dbReference type="EMBL" id="SAVA01000015">
    <property type="protein sequence ID" value="RWR48360.1"/>
    <property type="molecule type" value="Genomic_DNA"/>
</dbReference>
<sequence>MTAPLVTPDTLAGACRAAGLPEGAAVTPGPGPLASPSYKALESTSIVVEAPAGPVFLKVIHPEMRPGFDLPAAMSLARAAGEIGVGPEVLWSDAGAGAIAMTALLPAAGWRTANQAVLQDPAIVAAAMAALRALQATAPLAHRFDPFAEIDRLIAGFAEIGAPLPADTGWLRAVIALCEPMMEDAALAPCRNDGAASNLLVGPGGVRLIDFDRAGMMDPLYEVGALLAEITDFETDMMPGFVAYLGGFDAVAFARARLWSFVDDMLHGLWSRLQAHRSVRGGVEWQKYGEWRLMRLRLALNHPGFEEKIRIVRGQA</sequence>
<protein>
    <submittedName>
        <fullName evidence="2">Aminoglycoside phosphotransferase</fullName>
    </submittedName>
</protein>
<keyword evidence="3" id="KW-1185">Reference proteome</keyword>
<accession>A0A3S3LW27</accession>
<dbReference type="RefSeq" id="WP_128157749.1">
    <property type="nucleotide sequence ID" value="NZ_JBHSOM010000019.1"/>
</dbReference>
<dbReference type="SUPFAM" id="SSF56112">
    <property type="entry name" value="Protein kinase-like (PK-like)"/>
    <property type="match status" value="1"/>
</dbReference>
<dbReference type="GO" id="GO:0016740">
    <property type="term" value="F:transferase activity"/>
    <property type="evidence" value="ECO:0007669"/>
    <property type="project" value="UniProtKB-KW"/>
</dbReference>
<evidence type="ECO:0000313" key="3">
    <source>
        <dbReference type="Proteomes" id="UP000288071"/>
    </source>
</evidence>
<dbReference type="Pfam" id="PF01636">
    <property type="entry name" value="APH"/>
    <property type="match status" value="1"/>
</dbReference>
<evidence type="ECO:0000259" key="1">
    <source>
        <dbReference type="Pfam" id="PF01636"/>
    </source>
</evidence>
<reference evidence="3" key="2">
    <citation type="submission" date="2019-01" db="EMBL/GenBank/DDBJ databases">
        <title>Sinorhodobacter populi sp. nov. isolated from the symptomatic bark tissue of Populus euramericana canker.</title>
        <authorList>
            <person name="Li Y."/>
        </authorList>
    </citation>
    <scope>NUCLEOTIDE SEQUENCE [LARGE SCALE GENOMIC DNA]</scope>
    <source>
        <strain evidence="3">CGMCC 1.12963</strain>
    </source>
</reference>
<proteinExistence type="predicted"/>
<reference evidence="2 3" key="1">
    <citation type="submission" date="2019-01" db="EMBL/GenBank/DDBJ databases">
        <title>Sinorhodobacter populi sp. nov. isolated from the symptomatic bark tissue of Populus euramericana canker.</title>
        <authorList>
            <person name="Xu G."/>
        </authorList>
    </citation>
    <scope>NUCLEOTIDE SEQUENCE [LARGE SCALE GENOMIC DNA]</scope>
    <source>
        <strain evidence="2 3">CGMCC 1.12963</strain>
    </source>
</reference>
<keyword evidence="2" id="KW-0808">Transferase</keyword>
<dbReference type="AlphaFoldDB" id="A0A3S3LW27"/>
<dbReference type="Gene3D" id="3.90.1200.10">
    <property type="match status" value="1"/>
</dbReference>
<name>A0A3S3LW27_9RHOB</name>
<evidence type="ECO:0000313" key="2">
    <source>
        <dbReference type="EMBL" id="RWR48360.1"/>
    </source>
</evidence>
<organism evidence="2 3">
    <name type="scientific">Paenirhodobacter huangdaonensis</name>
    <dbReference type="NCBI Taxonomy" id="2501515"/>
    <lineage>
        <taxon>Bacteria</taxon>
        <taxon>Pseudomonadati</taxon>
        <taxon>Pseudomonadota</taxon>
        <taxon>Alphaproteobacteria</taxon>
        <taxon>Rhodobacterales</taxon>
        <taxon>Rhodobacter group</taxon>
        <taxon>Paenirhodobacter</taxon>
    </lineage>
</organism>
<dbReference type="Proteomes" id="UP000288071">
    <property type="component" value="Unassembled WGS sequence"/>
</dbReference>
<feature type="domain" description="Aminoglycoside phosphotransferase" evidence="1">
    <location>
        <begin position="48"/>
        <end position="246"/>
    </location>
</feature>
<dbReference type="InterPro" id="IPR011009">
    <property type="entry name" value="Kinase-like_dom_sf"/>
</dbReference>
<comment type="caution">
    <text evidence="2">The sequence shown here is derived from an EMBL/GenBank/DDBJ whole genome shotgun (WGS) entry which is preliminary data.</text>
</comment>
<dbReference type="InterPro" id="IPR002575">
    <property type="entry name" value="Aminoglycoside_PTrfase"/>
</dbReference>
<gene>
    <name evidence="2" type="ORF">EOW66_18145</name>
</gene>